<dbReference type="SUPFAM" id="SSF51556">
    <property type="entry name" value="Metallo-dependent hydrolases"/>
    <property type="match status" value="1"/>
</dbReference>
<dbReference type="Gene3D" id="3.20.20.140">
    <property type="entry name" value="Metal-dependent hydrolases"/>
    <property type="match status" value="1"/>
</dbReference>
<sequence>MLTGQAKNLLRDALVWDAHAGFGPTVEVDLNELSHWTNANVDFLSINVGFDVIPWEETIRNLAAFRHWLEQRPDRFVLVEHTGDILRAKSEGKLAIAFDLEGACPLGGQLSMLSLYHRLGVRQMHFVYNLNNEAAGGCHDNDQGLTEFGRSLLKEANRLGILVDLSHSGYRTSMEIMEKSIAPVVYSHANPKALSDHPRNITDEQMRACAATGGLVAVTGIGQFLGDIEASSASFVRAIDMTVERIGVQHVGIGLDYDFDLQSDDFIAKSPRFWPSEFYSGKFANLRPDQLPEVTELLLRKGYTETDIRAILGGNYLRVAEKVWTSMQPI</sequence>
<organism evidence="1 2">
    <name type="scientific">Paenibacillus germinis</name>
    <dbReference type="NCBI Taxonomy" id="2654979"/>
    <lineage>
        <taxon>Bacteria</taxon>
        <taxon>Bacillati</taxon>
        <taxon>Bacillota</taxon>
        <taxon>Bacilli</taxon>
        <taxon>Bacillales</taxon>
        <taxon>Paenibacillaceae</taxon>
        <taxon>Paenibacillus</taxon>
    </lineage>
</organism>
<comment type="caution">
    <text evidence="1">The sequence shown here is derived from an EMBL/GenBank/DDBJ whole genome shotgun (WGS) entry which is preliminary data.</text>
</comment>
<proteinExistence type="predicted"/>
<gene>
    <name evidence="1" type="ORF">GC102_26845</name>
</gene>
<dbReference type="Proteomes" id="UP000658690">
    <property type="component" value="Unassembled WGS sequence"/>
</dbReference>
<keyword evidence="2" id="KW-1185">Reference proteome</keyword>
<evidence type="ECO:0000313" key="2">
    <source>
        <dbReference type="Proteomes" id="UP000658690"/>
    </source>
</evidence>
<protein>
    <submittedName>
        <fullName evidence="1">Membrane dipeptidase</fullName>
    </submittedName>
</protein>
<dbReference type="PANTHER" id="PTHR10443:SF12">
    <property type="entry name" value="DIPEPTIDASE"/>
    <property type="match status" value="1"/>
</dbReference>
<dbReference type="PANTHER" id="PTHR10443">
    <property type="entry name" value="MICROSOMAL DIPEPTIDASE"/>
    <property type="match status" value="1"/>
</dbReference>
<evidence type="ECO:0000313" key="1">
    <source>
        <dbReference type="EMBL" id="NOU89332.1"/>
    </source>
</evidence>
<accession>A0ABX1Z7S0</accession>
<name>A0ABX1Z7S0_9BACL</name>
<dbReference type="InterPro" id="IPR032466">
    <property type="entry name" value="Metal_Hydrolase"/>
</dbReference>
<dbReference type="EMBL" id="WHOC01000148">
    <property type="protein sequence ID" value="NOU89332.1"/>
    <property type="molecule type" value="Genomic_DNA"/>
</dbReference>
<dbReference type="Pfam" id="PF01244">
    <property type="entry name" value="Peptidase_M19"/>
    <property type="match status" value="1"/>
</dbReference>
<dbReference type="PROSITE" id="PS51365">
    <property type="entry name" value="RENAL_DIPEPTIDASE_2"/>
    <property type="match status" value="1"/>
</dbReference>
<dbReference type="InterPro" id="IPR008257">
    <property type="entry name" value="Pept_M19"/>
</dbReference>
<reference evidence="1 2" key="1">
    <citation type="submission" date="2019-10" db="EMBL/GenBank/DDBJ databases">
        <title>Description of Paenibacillus choica sp. nov.</title>
        <authorList>
            <person name="Carlier A."/>
            <person name="Qi S."/>
        </authorList>
    </citation>
    <scope>NUCLEOTIDE SEQUENCE [LARGE SCALE GENOMIC DNA]</scope>
    <source>
        <strain evidence="1 2">LMG 31460</strain>
    </source>
</reference>